<protein>
    <recommendedName>
        <fullName evidence="3">Cytochrome P450</fullName>
    </recommendedName>
</protein>
<reference evidence="1" key="1">
    <citation type="journal article" date="2022" name="Int. J. Mol. Sci.">
        <title>Draft Genome of Tanacetum Coccineum: Genomic Comparison of Closely Related Tanacetum-Family Plants.</title>
        <authorList>
            <person name="Yamashiro T."/>
            <person name="Shiraishi A."/>
            <person name="Nakayama K."/>
            <person name="Satake H."/>
        </authorList>
    </citation>
    <scope>NUCLEOTIDE SEQUENCE</scope>
</reference>
<keyword evidence="2" id="KW-1185">Reference proteome</keyword>
<organism evidence="1 2">
    <name type="scientific">Tanacetum coccineum</name>
    <dbReference type="NCBI Taxonomy" id="301880"/>
    <lineage>
        <taxon>Eukaryota</taxon>
        <taxon>Viridiplantae</taxon>
        <taxon>Streptophyta</taxon>
        <taxon>Embryophyta</taxon>
        <taxon>Tracheophyta</taxon>
        <taxon>Spermatophyta</taxon>
        <taxon>Magnoliopsida</taxon>
        <taxon>eudicotyledons</taxon>
        <taxon>Gunneridae</taxon>
        <taxon>Pentapetalae</taxon>
        <taxon>asterids</taxon>
        <taxon>campanulids</taxon>
        <taxon>Asterales</taxon>
        <taxon>Asteraceae</taxon>
        <taxon>Asteroideae</taxon>
        <taxon>Anthemideae</taxon>
        <taxon>Anthemidinae</taxon>
        <taxon>Tanacetum</taxon>
    </lineage>
</organism>
<proteinExistence type="predicted"/>
<gene>
    <name evidence="1" type="ORF">Tco_0989654</name>
</gene>
<evidence type="ECO:0008006" key="3">
    <source>
        <dbReference type="Google" id="ProtNLM"/>
    </source>
</evidence>
<dbReference type="EMBL" id="BQNB010016686">
    <property type="protein sequence ID" value="GJT54600.1"/>
    <property type="molecule type" value="Genomic_DNA"/>
</dbReference>
<evidence type="ECO:0000313" key="1">
    <source>
        <dbReference type="EMBL" id="GJT54600.1"/>
    </source>
</evidence>
<sequence length="134" mass="15767">MVNKNKTLLRDSRYRCRVCVGIDVHSIWFLIGLTMWKCVEGDMFDIALRIVNDHKELASDGEVLRIMATKPDAFVENSSNILWKTINWVFAFVLSRRTLPKWIREELELLESMEDIVRNPEETEGRVDEDPIER</sequence>
<comment type="caution">
    <text evidence="1">The sequence shown here is derived from an EMBL/GenBank/DDBJ whole genome shotgun (WGS) entry which is preliminary data.</text>
</comment>
<dbReference type="Proteomes" id="UP001151760">
    <property type="component" value="Unassembled WGS sequence"/>
</dbReference>
<reference evidence="1" key="2">
    <citation type="submission" date="2022-01" db="EMBL/GenBank/DDBJ databases">
        <authorList>
            <person name="Yamashiro T."/>
            <person name="Shiraishi A."/>
            <person name="Satake H."/>
            <person name="Nakayama K."/>
        </authorList>
    </citation>
    <scope>NUCLEOTIDE SEQUENCE</scope>
</reference>
<name>A0ABQ5EVD5_9ASTR</name>
<accession>A0ABQ5EVD5</accession>
<evidence type="ECO:0000313" key="2">
    <source>
        <dbReference type="Proteomes" id="UP001151760"/>
    </source>
</evidence>